<proteinExistence type="inferred from homology"/>
<keyword evidence="1" id="KW-0560">Oxidoreductase</keyword>
<dbReference type="Proteomes" id="UP001328107">
    <property type="component" value="Unassembled WGS sequence"/>
</dbReference>
<dbReference type="AlphaFoldDB" id="A0AAN5I1L7"/>
<dbReference type="PROSITE" id="PS00061">
    <property type="entry name" value="ADH_SHORT"/>
    <property type="match status" value="1"/>
</dbReference>
<dbReference type="SUPFAM" id="SSF51735">
    <property type="entry name" value="NAD(P)-binding Rossmann-fold domains"/>
    <property type="match status" value="1"/>
</dbReference>
<evidence type="ECO:0000313" key="4">
    <source>
        <dbReference type="Proteomes" id="UP001328107"/>
    </source>
</evidence>
<evidence type="ECO:0000256" key="1">
    <source>
        <dbReference type="ARBA" id="ARBA00023002"/>
    </source>
</evidence>
<dbReference type="GO" id="GO:0016491">
    <property type="term" value="F:oxidoreductase activity"/>
    <property type="evidence" value="ECO:0007669"/>
    <property type="project" value="UniProtKB-KW"/>
</dbReference>
<dbReference type="InterPro" id="IPR020904">
    <property type="entry name" value="Sc_DH/Rdtase_CS"/>
</dbReference>
<gene>
    <name evidence="3" type="ORF">PMAYCL1PPCAC_17986</name>
</gene>
<sequence length="339" mass="36961">MFTCFRYYVQRVSKFSRRIGMALRGQIAIVTGASRGIGQGIALQLGEAGATVYVTGRKPGQSDGNTQNGLPSLEQTAQEISDRGGKGIPVYVDHSNMEEVKSFFSRIDSENKGQLDILVNNAYAAVNAIFNETSKKAKFYEADPEFWDLVNNVGLRNHYFCSVYASRLMVKNGKGVIVNVSSAGGLTYLFNVAYGVGKQALDRMAADMAVELKSDGVTSVSLWPGAVRTQLIQGALKDEKYAASGIGRMFIEGESIEYAGKAVVALAADKRVIEKTGRILSTADLGDEYGFVDIDGRHPPNFRSISFALRRAGWTRTSEFIPGWLKCPGWIITAFCSKL</sequence>
<evidence type="ECO:0000313" key="3">
    <source>
        <dbReference type="EMBL" id="GMR47791.1"/>
    </source>
</evidence>
<dbReference type="PANTHER" id="PTHR44147:SF2">
    <property type="entry name" value="DEHYDROGENASE_REDUCTASE SDR FAMILY MEMBER 1"/>
    <property type="match status" value="1"/>
</dbReference>
<organism evidence="3 4">
    <name type="scientific">Pristionchus mayeri</name>
    <dbReference type="NCBI Taxonomy" id="1317129"/>
    <lineage>
        <taxon>Eukaryota</taxon>
        <taxon>Metazoa</taxon>
        <taxon>Ecdysozoa</taxon>
        <taxon>Nematoda</taxon>
        <taxon>Chromadorea</taxon>
        <taxon>Rhabditida</taxon>
        <taxon>Rhabditina</taxon>
        <taxon>Diplogasteromorpha</taxon>
        <taxon>Diplogasteroidea</taxon>
        <taxon>Neodiplogasteridae</taxon>
        <taxon>Pristionchus</taxon>
    </lineage>
</organism>
<comment type="similarity">
    <text evidence="2">Belongs to the short-chain dehydrogenases/reductases (SDR) family.</text>
</comment>
<accession>A0AAN5I1L7</accession>
<dbReference type="Pfam" id="PF00106">
    <property type="entry name" value="adh_short"/>
    <property type="match status" value="1"/>
</dbReference>
<evidence type="ECO:0000256" key="2">
    <source>
        <dbReference type="RuleBase" id="RU000363"/>
    </source>
</evidence>
<dbReference type="PRINTS" id="PR00081">
    <property type="entry name" value="GDHRDH"/>
</dbReference>
<reference evidence="4" key="1">
    <citation type="submission" date="2022-10" db="EMBL/GenBank/DDBJ databases">
        <title>Genome assembly of Pristionchus species.</title>
        <authorList>
            <person name="Yoshida K."/>
            <person name="Sommer R.J."/>
        </authorList>
    </citation>
    <scope>NUCLEOTIDE SEQUENCE [LARGE SCALE GENOMIC DNA]</scope>
    <source>
        <strain evidence="4">RS5460</strain>
    </source>
</reference>
<dbReference type="InterPro" id="IPR036291">
    <property type="entry name" value="NAD(P)-bd_dom_sf"/>
</dbReference>
<comment type="caution">
    <text evidence="3">The sequence shown here is derived from an EMBL/GenBank/DDBJ whole genome shotgun (WGS) entry which is preliminary data.</text>
</comment>
<name>A0AAN5I1L7_9BILA</name>
<protein>
    <recommendedName>
        <fullName evidence="5">Dehydrogenase</fullName>
    </recommendedName>
</protein>
<dbReference type="PRINTS" id="PR00080">
    <property type="entry name" value="SDRFAMILY"/>
</dbReference>
<keyword evidence="4" id="KW-1185">Reference proteome</keyword>
<evidence type="ECO:0008006" key="5">
    <source>
        <dbReference type="Google" id="ProtNLM"/>
    </source>
</evidence>
<dbReference type="InterPro" id="IPR002347">
    <property type="entry name" value="SDR_fam"/>
</dbReference>
<dbReference type="Gene3D" id="3.40.50.720">
    <property type="entry name" value="NAD(P)-binding Rossmann-like Domain"/>
    <property type="match status" value="1"/>
</dbReference>
<dbReference type="EMBL" id="BTRK01000004">
    <property type="protein sequence ID" value="GMR47791.1"/>
    <property type="molecule type" value="Genomic_DNA"/>
</dbReference>
<dbReference type="PANTHER" id="PTHR44147">
    <property type="entry name" value="DEHYDROGENASE/REDUCTASE SDR FAMILY MEMBER 1"/>
    <property type="match status" value="1"/>
</dbReference>